<dbReference type="Gene3D" id="3.30.530.20">
    <property type="match status" value="1"/>
</dbReference>
<protein>
    <submittedName>
        <fullName evidence="3">SRPBCC domain-containing protein</fullName>
    </submittedName>
</protein>
<dbReference type="EMBL" id="QWKP01000192">
    <property type="protein sequence ID" value="RHA40738.1"/>
    <property type="molecule type" value="Genomic_DNA"/>
</dbReference>
<evidence type="ECO:0000313" key="3">
    <source>
        <dbReference type="EMBL" id="RHA40738.1"/>
    </source>
</evidence>
<evidence type="ECO:0000256" key="1">
    <source>
        <dbReference type="ARBA" id="ARBA00006817"/>
    </source>
</evidence>
<organism evidence="3 4">
    <name type="scientific">Cellulomonas rhizosphaerae</name>
    <dbReference type="NCBI Taxonomy" id="2293719"/>
    <lineage>
        <taxon>Bacteria</taxon>
        <taxon>Bacillati</taxon>
        <taxon>Actinomycetota</taxon>
        <taxon>Actinomycetes</taxon>
        <taxon>Micrococcales</taxon>
        <taxon>Cellulomonadaceae</taxon>
        <taxon>Cellulomonas</taxon>
    </lineage>
</organism>
<dbReference type="SUPFAM" id="SSF55961">
    <property type="entry name" value="Bet v1-like"/>
    <property type="match status" value="1"/>
</dbReference>
<comment type="similarity">
    <text evidence="1">Belongs to the AHA1 family.</text>
</comment>
<accession>A0A413RLK0</accession>
<dbReference type="CDD" id="cd07814">
    <property type="entry name" value="SRPBCC_CalC_Aha1-like"/>
    <property type="match status" value="1"/>
</dbReference>
<dbReference type="Proteomes" id="UP000283374">
    <property type="component" value="Unassembled WGS sequence"/>
</dbReference>
<dbReference type="OrthoDB" id="5185819at2"/>
<dbReference type="InterPro" id="IPR013538">
    <property type="entry name" value="ASHA1/2-like_C"/>
</dbReference>
<gene>
    <name evidence="3" type="ORF">D1825_09575</name>
</gene>
<proteinExistence type="inferred from homology"/>
<dbReference type="RefSeq" id="WP_118767196.1">
    <property type="nucleotide sequence ID" value="NZ_QWKP01000192.1"/>
</dbReference>
<evidence type="ECO:0000313" key="4">
    <source>
        <dbReference type="Proteomes" id="UP000283374"/>
    </source>
</evidence>
<sequence>MSTDRGFTVTRRFDAPRELVFQAWTDPDHLQWFAGVPRDPAHPTTVDLRVGGAWRVHLVEDEGRGRAYWTGGLYREISAPEKLVFTWGAVGGWPELDVEDLDGLPVATIQLNEVDGGTEMVAHFGFAGSLSDQRVAEWLAMGVRGGWTDTLARIDAAVLALVG</sequence>
<reference evidence="3 4" key="1">
    <citation type="submission" date="2018-08" db="EMBL/GenBank/DDBJ databases">
        <title>Cellulomonas rhizosphaerae sp. nov., a novel actinomycete isolated from soil.</title>
        <authorList>
            <person name="Tian Y."/>
        </authorList>
    </citation>
    <scope>NUCLEOTIDE SEQUENCE [LARGE SCALE GENOMIC DNA]</scope>
    <source>
        <strain evidence="3 4">NEAU-TCZ24</strain>
    </source>
</reference>
<dbReference type="AlphaFoldDB" id="A0A413RLK0"/>
<comment type="caution">
    <text evidence="3">The sequence shown here is derived from an EMBL/GenBank/DDBJ whole genome shotgun (WGS) entry which is preliminary data.</text>
</comment>
<keyword evidence="4" id="KW-1185">Reference proteome</keyword>
<dbReference type="Pfam" id="PF08327">
    <property type="entry name" value="AHSA1"/>
    <property type="match status" value="1"/>
</dbReference>
<dbReference type="InterPro" id="IPR023393">
    <property type="entry name" value="START-like_dom_sf"/>
</dbReference>
<evidence type="ECO:0000259" key="2">
    <source>
        <dbReference type="Pfam" id="PF08327"/>
    </source>
</evidence>
<name>A0A413RLK0_9CELL</name>
<feature type="domain" description="Activator of Hsp90 ATPase homologue 1/2-like C-terminal" evidence="2">
    <location>
        <begin position="14"/>
        <end position="157"/>
    </location>
</feature>